<dbReference type="Gene3D" id="3.30.70.330">
    <property type="match status" value="1"/>
</dbReference>
<dbReference type="Gramene" id="KGN43155">
    <property type="protein sequence ID" value="KGN43155"/>
    <property type="gene ID" value="Csa_7G004080"/>
</dbReference>
<dbReference type="GO" id="GO:0005634">
    <property type="term" value="C:nucleus"/>
    <property type="evidence" value="ECO:0007669"/>
    <property type="project" value="UniProtKB-SubCell"/>
</dbReference>
<dbReference type="Proteomes" id="UP000029981">
    <property type="component" value="Chromosome 7"/>
</dbReference>
<dbReference type="PANTHER" id="PTHR48039">
    <property type="entry name" value="RNA-BINDING MOTIF PROTEIN 14B"/>
    <property type="match status" value="1"/>
</dbReference>
<reference evidence="7 8" key="3">
    <citation type="journal article" date="2010" name="BMC Genomics">
        <title>Transcriptome sequencing and comparative analysis of cucumber flowers with different sex types.</title>
        <authorList>
            <person name="Guo S."/>
            <person name="Zheng Y."/>
            <person name="Joung J.G."/>
            <person name="Liu S."/>
            <person name="Zhang Z."/>
            <person name="Crasta O.R."/>
            <person name="Sobral B.W."/>
            <person name="Xu Y."/>
            <person name="Huang S."/>
            <person name="Fei Z."/>
        </authorList>
    </citation>
    <scope>NUCLEOTIDE SEQUENCE [LARGE SCALE GENOMIC DNA]</scope>
    <source>
        <strain evidence="8">cv. 9930</strain>
    </source>
</reference>
<evidence type="ECO:0000256" key="1">
    <source>
        <dbReference type="ARBA" id="ARBA00004123"/>
    </source>
</evidence>
<keyword evidence="4" id="KW-0539">Nucleus</keyword>
<evidence type="ECO:0000256" key="4">
    <source>
        <dbReference type="ARBA" id="ARBA00023242"/>
    </source>
</evidence>
<comment type="subcellular location">
    <subcellularLocation>
        <location evidence="1">Nucleus</location>
    </subcellularLocation>
</comment>
<dbReference type="AlphaFoldDB" id="A0A0A0K0D5"/>
<reference evidence="7 8" key="1">
    <citation type="journal article" date="2009" name="Nat. Genet.">
        <title>The genome of the cucumber, Cucumis sativus L.</title>
        <authorList>
            <person name="Huang S."/>
            <person name="Li R."/>
            <person name="Zhang Z."/>
            <person name="Li L."/>
            <person name="Gu X."/>
            <person name="Fan W."/>
            <person name="Lucas W.J."/>
            <person name="Wang X."/>
            <person name="Xie B."/>
            <person name="Ni P."/>
            <person name="Ren Y."/>
            <person name="Zhu H."/>
            <person name="Li J."/>
            <person name="Lin K."/>
            <person name="Jin W."/>
            <person name="Fei Z."/>
            <person name="Li G."/>
            <person name="Staub J."/>
            <person name="Kilian A."/>
            <person name="van der Vossen E.A."/>
            <person name="Wu Y."/>
            <person name="Guo J."/>
            <person name="He J."/>
            <person name="Jia Z."/>
            <person name="Ren Y."/>
            <person name="Tian G."/>
            <person name="Lu Y."/>
            <person name="Ruan J."/>
            <person name="Qian W."/>
            <person name="Wang M."/>
            <person name="Huang Q."/>
            <person name="Li B."/>
            <person name="Xuan Z."/>
            <person name="Cao J."/>
            <person name="Asan"/>
            <person name="Wu Z."/>
            <person name="Zhang J."/>
            <person name="Cai Q."/>
            <person name="Bai Y."/>
            <person name="Zhao B."/>
            <person name="Han Y."/>
            <person name="Li Y."/>
            <person name="Li X."/>
            <person name="Wang S."/>
            <person name="Shi Q."/>
            <person name="Liu S."/>
            <person name="Cho W.K."/>
            <person name="Kim J.Y."/>
            <person name="Xu Y."/>
            <person name="Heller-Uszynska K."/>
            <person name="Miao H."/>
            <person name="Cheng Z."/>
            <person name="Zhang S."/>
            <person name="Wu J."/>
            <person name="Yang Y."/>
            <person name="Kang H."/>
            <person name="Li M."/>
            <person name="Liang H."/>
            <person name="Ren X."/>
            <person name="Shi Z."/>
            <person name="Wen M."/>
            <person name="Jian M."/>
            <person name="Yang H."/>
            <person name="Zhang G."/>
            <person name="Yang Z."/>
            <person name="Chen R."/>
            <person name="Liu S."/>
            <person name="Li J."/>
            <person name="Ma L."/>
            <person name="Liu H."/>
            <person name="Zhou Y."/>
            <person name="Zhao J."/>
            <person name="Fang X."/>
            <person name="Li G."/>
            <person name="Fang L."/>
            <person name="Li Y."/>
            <person name="Liu D."/>
            <person name="Zheng H."/>
            <person name="Zhang Y."/>
            <person name="Qin N."/>
            <person name="Li Z."/>
            <person name="Yang G."/>
            <person name="Yang S."/>
            <person name="Bolund L."/>
            <person name="Kristiansen K."/>
            <person name="Zheng H."/>
            <person name="Li S."/>
            <person name="Zhang X."/>
            <person name="Yang H."/>
            <person name="Wang J."/>
            <person name="Sun R."/>
            <person name="Zhang B."/>
            <person name="Jiang S."/>
            <person name="Wang J."/>
            <person name="Du Y."/>
            <person name="Li S."/>
        </authorList>
    </citation>
    <scope>NUCLEOTIDE SEQUENCE [LARGE SCALE GENOMIC DNA]</scope>
    <source>
        <strain evidence="8">cv. 9930</strain>
    </source>
</reference>
<dbReference type="InterPro" id="IPR000504">
    <property type="entry name" value="RRM_dom"/>
</dbReference>
<reference evidence="7 8" key="4">
    <citation type="journal article" date="2011" name="BMC Genomics">
        <title>RNA-Seq improves annotation of protein-coding genes in the cucumber genome.</title>
        <authorList>
            <person name="Li Z."/>
            <person name="Zhang Z."/>
            <person name="Yan P."/>
            <person name="Huang S."/>
            <person name="Fei Z."/>
            <person name="Lin K."/>
        </authorList>
    </citation>
    <scope>NUCLEOTIDE SEQUENCE [LARGE SCALE GENOMIC DNA]</scope>
    <source>
        <strain evidence="8">cv. 9930</strain>
    </source>
</reference>
<proteinExistence type="predicted"/>
<dbReference type="EMBL" id="CM002928">
    <property type="protein sequence ID" value="KGN43155.1"/>
    <property type="molecule type" value="Genomic_DNA"/>
</dbReference>
<keyword evidence="8" id="KW-1185">Reference proteome</keyword>
<dbReference type="InterPro" id="IPR035979">
    <property type="entry name" value="RBD_domain_sf"/>
</dbReference>
<evidence type="ECO:0000256" key="2">
    <source>
        <dbReference type="ARBA" id="ARBA00022737"/>
    </source>
</evidence>
<sequence length="71" mass="7844">MGKNRRLKDGADKGAAAGDHCPSTVFVNNFPYSFTNSQLEETFSDVGPVRRCFMVTQKGSTEHRGFGFVQL</sequence>
<name>A0A0A0K0D5_CUCSA</name>
<evidence type="ECO:0000313" key="7">
    <source>
        <dbReference type="EMBL" id="KGN43155.1"/>
    </source>
</evidence>
<feature type="domain" description="RRM" evidence="6">
    <location>
        <begin position="23"/>
        <end position="71"/>
    </location>
</feature>
<reference evidence="7 8" key="2">
    <citation type="journal article" date="2009" name="PLoS ONE">
        <title>An integrated genetic and cytogenetic map of the cucumber genome.</title>
        <authorList>
            <person name="Ren Y."/>
            <person name="Zhang Z."/>
            <person name="Liu J."/>
            <person name="Staub J.E."/>
            <person name="Han Y."/>
            <person name="Cheng Z."/>
            <person name="Li X."/>
            <person name="Lu J."/>
            <person name="Miao H."/>
            <person name="Kang H."/>
            <person name="Xie B."/>
            <person name="Gu X."/>
            <person name="Wang X."/>
            <person name="Du Y."/>
            <person name="Jin W."/>
            <person name="Huang S."/>
        </authorList>
    </citation>
    <scope>NUCLEOTIDE SEQUENCE [LARGE SCALE GENOMIC DNA]</scope>
    <source>
        <strain evidence="8">cv. 9930</strain>
    </source>
</reference>
<gene>
    <name evidence="7" type="ORF">Csa_7G004080</name>
</gene>
<dbReference type="STRING" id="3659.A0A0A0K0D5"/>
<evidence type="ECO:0000259" key="6">
    <source>
        <dbReference type="PROSITE" id="PS50102"/>
    </source>
</evidence>
<accession>A0A0A0K0D5</accession>
<dbReference type="GO" id="GO:0003723">
    <property type="term" value="F:RNA binding"/>
    <property type="evidence" value="ECO:0007669"/>
    <property type="project" value="UniProtKB-UniRule"/>
</dbReference>
<evidence type="ECO:0000256" key="3">
    <source>
        <dbReference type="ARBA" id="ARBA00022884"/>
    </source>
</evidence>
<keyword evidence="2" id="KW-0677">Repeat</keyword>
<evidence type="ECO:0000256" key="5">
    <source>
        <dbReference type="PROSITE-ProRule" id="PRU00176"/>
    </source>
</evidence>
<dbReference type="InterPro" id="IPR051945">
    <property type="entry name" value="RRM_MRD1_RNA_proc_ribogen"/>
</dbReference>
<dbReference type="InterPro" id="IPR012677">
    <property type="entry name" value="Nucleotide-bd_a/b_plait_sf"/>
</dbReference>
<dbReference type="PANTHER" id="PTHR48039:SF5">
    <property type="entry name" value="RNA-BINDING PROTEIN 28"/>
    <property type="match status" value="1"/>
</dbReference>
<organism evidence="7 8">
    <name type="scientific">Cucumis sativus</name>
    <name type="common">Cucumber</name>
    <dbReference type="NCBI Taxonomy" id="3659"/>
    <lineage>
        <taxon>Eukaryota</taxon>
        <taxon>Viridiplantae</taxon>
        <taxon>Streptophyta</taxon>
        <taxon>Embryophyta</taxon>
        <taxon>Tracheophyta</taxon>
        <taxon>Spermatophyta</taxon>
        <taxon>Magnoliopsida</taxon>
        <taxon>eudicotyledons</taxon>
        <taxon>Gunneridae</taxon>
        <taxon>Pentapetalae</taxon>
        <taxon>rosids</taxon>
        <taxon>fabids</taxon>
        <taxon>Cucurbitales</taxon>
        <taxon>Cucurbitaceae</taxon>
        <taxon>Benincaseae</taxon>
        <taxon>Cucumis</taxon>
    </lineage>
</organism>
<protein>
    <recommendedName>
        <fullName evidence="6">RRM domain-containing protein</fullName>
    </recommendedName>
</protein>
<dbReference type="Pfam" id="PF00076">
    <property type="entry name" value="RRM_1"/>
    <property type="match status" value="1"/>
</dbReference>
<keyword evidence="3 5" id="KW-0694">RNA-binding</keyword>
<dbReference type="SUPFAM" id="SSF54928">
    <property type="entry name" value="RNA-binding domain, RBD"/>
    <property type="match status" value="1"/>
</dbReference>
<evidence type="ECO:0000313" key="8">
    <source>
        <dbReference type="Proteomes" id="UP000029981"/>
    </source>
</evidence>
<dbReference type="PROSITE" id="PS50102">
    <property type="entry name" value="RRM"/>
    <property type="match status" value="1"/>
</dbReference>